<keyword evidence="11" id="KW-1185">Reference proteome</keyword>
<evidence type="ECO:0000313" key="11">
    <source>
        <dbReference type="Proteomes" id="UP000199230"/>
    </source>
</evidence>
<feature type="transmembrane region" description="Helical" evidence="7">
    <location>
        <begin position="139"/>
        <end position="167"/>
    </location>
</feature>
<dbReference type="PROSITE" id="PS50928">
    <property type="entry name" value="ABC_TM1"/>
    <property type="match status" value="1"/>
</dbReference>
<accession>A0A1H3QTG0</accession>
<feature type="transmembrane region" description="Helical" evidence="7">
    <location>
        <begin position="179"/>
        <end position="212"/>
    </location>
</feature>
<gene>
    <name evidence="10" type="ORF">SAMN05192546_110104</name>
</gene>
<dbReference type="STRING" id="159292.SAMN05192546_110104"/>
<dbReference type="GO" id="GO:0055085">
    <property type="term" value="P:transmembrane transport"/>
    <property type="evidence" value="ECO:0007669"/>
    <property type="project" value="InterPro"/>
</dbReference>
<feature type="region of interest" description="Disordered" evidence="8">
    <location>
        <begin position="1"/>
        <end position="51"/>
    </location>
</feature>
<keyword evidence="4 7" id="KW-0812">Transmembrane</keyword>
<reference evidence="10 11" key="1">
    <citation type="submission" date="2016-10" db="EMBL/GenBank/DDBJ databases">
        <authorList>
            <person name="de Groot N.N."/>
        </authorList>
    </citation>
    <scope>NUCLEOTIDE SEQUENCE [LARGE SCALE GENOMIC DNA]</scope>
    <source>
        <strain evidence="10 11">APO</strain>
    </source>
</reference>
<dbReference type="Gene3D" id="1.10.3720.10">
    <property type="entry name" value="MetI-like"/>
    <property type="match status" value="1"/>
</dbReference>
<evidence type="ECO:0000256" key="5">
    <source>
        <dbReference type="ARBA" id="ARBA00022989"/>
    </source>
</evidence>
<comment type="subcellular location">
    <subcellularLocation>
        <location evidence="1 7">Cell membrane</location>
        <topology evidence="1 7">Multi-pass membrane protein</topology>
    </subcellularLocation>
</comment>
<keyword evidence="3" id="KW-1003">Cell membrane</keyword>
<feature type="compositionally biased region" description="Basic and acidic residues" evidence="8">
    <location>
        <begin position="18"/>
        <end position="28"/>
    </location>
</feature>
<organism evidence="10 11">
    <name type="scientific">Tindallia californiensis</name>
    <dbReference type="NCBI Taxonomy" id="159292"/>
    <lineage>
        <taxon>Bacteria</taxon>
        <taxon>Bacillati</taxon>
        <taxon>Bacillota</taxon>
        <taxon>Clostridia</taxon>
        <taxon>Peptostreptococcales</taxon>
        <taxon>Tindalliaceae</taxon>
        <taxon>Tindallia</taxon>
    </lineage>
</organism>
<feature type="transmembrane region" description="Helical" evidence="7">
    <location>
        <begin position="258"/>
        <end position="283"/>
    </location>
</feature>
<feature type="domain" description="ABC transmembrane type-1" evidence="9">
    <location>
        <begin position="137"/>
        <end position="326"/>
    </location>
</feature>
<evidence type="ECO:0000256" key="7">
    <source>
        <dbReference type="RuleBase" id="RU363032"/>
    </source>
</evidence>
<sequence length="339" mass="36725">MSPHNDDNGLMDKGTPQKAKELTREDAVVKNYQSQTEIHSGPGTGQEKKMDVKTIVPPKRKSQWAEVWKRLIKNKAAIVGMLIIVTLMLTAIFADYIAPVHYETQDLENVRVAPNSDNWFGTDNFGRDIFSRVVYGSRISIMVGFIAVGVAMVVGGILGSISGYYSGRIDNVIMRLMDVLLAIPGILLAIAIAAALGPGLVNVMIAVGIASIPRYARIVRASVLSLRDQEFVEAAKAVGANDFRIITKYILPNCMAPIIVQGTLGVAEAILSAAGLSFIGLGIQPPTPEWGAMLSTARIYIRDAWWMAIFPGLAIMFTIFGLNLLGDGLRDALDPRLKG</sequence>
<evidence type="ECO:0000313" key="10">
    <source>
        <dbReference type="EMBL" id="SDZ16563.1"/>
    </source>
</evidence>
<dbReference type="InterPro" id="IPR025966">
    <property type="entry name" value="OppC_N"/>
</dbReference>
<evidence type="ECO:0000256" key="3">
    <source>
        <dbReference type="ARBA" id="ARBA00022475"/>
    </source>
</evidence>
<evidence type="ECO:0000259" key="9">
    <source>
        <dbReference type="PROSITE" id="PS50928"/>
    </source>
</evidence>
<dbReference type="InterPro" id="IPR000515">
    <property type="entry name" value="MetI-like"/>
</dbReference>
<keyword evidence="6 7" id="KW-0472">Membrane</keyword>
<dbReference type="Pfam" id="PF12911">
    <property type="entry name" value="OppC_N"/>
    <property type="match status" value="1"/>
</dbReference>
<evidence type="ECO:0000256" key="8">
    <source>
        <dbReference type="SAM" id="MobiDB-lite"/>
    </source>
</evidence>
<keyword evidence="2 7" id="KW-0813">Transport</keyword>
<dbReference type="SUPFAM" id="SSF161098">
    <property type="entry name" value="MetI-like"/>
    <property type="match status" value="1"/>
</dbReference>
<comment type="similarity">
    <text evidence="7">Belongs to the binding-protein-dependent transport system permease family.</text>
</comment>
<dbReference type="AlphaFoldDB" id="A0A1H3QTG0"/>
<evidence type="ECO:0000256" key="2">
    <source>
        <dbReference type="ARBA" id="ARBA00022448"/>
    </source>
</evidence>
<feature type="transmembrane region" description="Helical" evidence="7">
    <location>
        <begin position="76"/>
        <end position="98"/>
    </location>
</feature>
<evidence type="ECO:0000256" key="6">
    <source>
        <dbReference type="ARBA" id="ARBA00023136"/>
    </source>
</evidence>
<dbReference type="Proteomes" id="UP000199230">
    <property type="component" value="Unassembled WGS sequence"/>
</dbReference>
<protein>
    <submittedName>
        <fullName evidence="10">Peptide/nickel transport system permease protein</fullName>
    </submittedName>
</protein>
<proteinExistence type="inferred from homology"/>
<name>A0A1H3QTG0_9FIRM</name>
<feature type="transmembrane region" description="Helical" evidence="7">
    <location>
        <begin position="304"/>
        <end position="325"/>
    </location>
</feature>
<dbReference type="InterPro" id="IPR035906">
    <property type="entry name" value="MetI-like_sf"/>
</dbReference>
<dbReference type="RefSeq" id="WP_330386631.1">
    <property type="nucleotide sequence ID" value="NZ_FNPV01000010.1"/>
</dbReference>
<dbReference type="CDD" id="cd06261">
    <property type="entry name" value="TM_PBP2"/>
    <property type="match status" value="1"/>
</dbReference>
<keyword evidence="5 7" id="KW-1133">Transmembrane helix</keyword>
<dbReference type="Pfam" id="PF00528">
    <property type="entry name" value="BPD_transp_1"/>
    <property type="match status" value="1"/>
</dbReference>
<evidence type="ECO:0000256" key="4">
    <source>
        <dbReference type="ARBA" id="ARBA00022692"/>
    </source>
</evidence>
<dbReference type="InterPro" id="IPR050366">
    <property type="entry name" value="BP-dependent_transpt_permease"/>
</dbReference>
<dbReference type="EMBL" id="FNPV01000010">
    <property type="protein sequence ID" value="SDZ16563.1"/>
    <property type="molecule type" value="Genomic_DNA"/>
</dbReference>
<evidence type="ECO:0000256" key="1">
    <source>
        <dbReference type="ARBA" id="ARBA00004651"/>
    </source>
</evidence>
<dbReference type="PANTHER" id="PTHR43386:SF1">
    <property type="entry name" value="D,D-DIPEPTIDE TRANSPORT SYSTEM PERMEASE PROTEIN DDPC-RELATED"/>
    <property type="match status" value="1"/>
</dbReference>
<dbReference type="GO" id="GO:0005886">
    <property type="term" value="C:plasma membrane"/>
    <property type="evidence" value="ECO:0007669"/>
    <property type="project" value="UniProtKB-SubCell"/>
</dbReference>
<dbReference type="PANTHER" id="PTHR43386">
    <property type="entry name" value="OLIGOPEPTIDE TRANSPORT SYSTEM PERMEASE PROTEIN APPC"/>
    <property type="match status" value="1"/>
</dbReference>